<dbReference type="GO" id="GO:0006086">
    <property type="term" value="P:pyruvate decarboxylation to acetyl-CoA"/>
    <property type="evidence" value="ECO:0007669"/>
    <property type="project" value="TreeGrafter"/>
</dbReference>
<sequence>MGTAEWRSAKSPAYFKRGDYVPDPGALTVHVMRSQALGRLVRDPIDRVRKLIISHDKATDKELKDMEKEVRKEVEAAVAKAKESPVPDSSELSTNIYVKGFGAESFGEDRKELRATLP</sequence>
<dbReference type="InterPro" id="IPR001017">
    <property type="entry name" value="DH_E1"/>
</dbReference>
<dbReference type="PANTHER" id="PTHR11516:SF64">
    <property type="entry name" value="DEHYDROGENASE E1 COMPONENT DOMAIN-CONTAINING PROTEIN"/>
    <property type="match status" value="1"/>
</dbReference>
<proteinExistence type="predicted"/>
<dbReference type="Pfam" id="PF00676">
    <property type="entry name" value="E1_dh"/>
    <property type="match status" value="1"/>
</dbReference>
<gene>
    <name evidence="4" type="ORF">ISN45_Aa02g018000</name>
</gene>
<dbReference type="AlphaFoldDB" id="A0A8T2BN82"/>
<name>A0A8T2BN82_9BRAS</name>
<organism evidence="4 5">
    <name type="scientific">Arabidopsis thaliana x Arabidopsis arenosa</name>
    <dbReference type="NCBI Taxonomy" id="1240361"/>
    <lineage>
        <taxon>Eukaryota</taxon>
        <taxon>Viridiplantae</taxon>
        <taxon>Streptophyta</taxon>
        <taxon>Embryophyta</taxon>
        <taxon>Tracheophyta</taxon>
        <taxon>Spermatophyta</taxon>
        <taxon>Magnoliopsida</taxon>
        <taxon>eudicotyledons</taxon>
        <taxon>Gunneridae</taxon>
        <taxon>Pentapetalae</taxon>
        <taxon>rosids</taxon>
        <taxon>malvids</taxon>
        <taxon>Brassicales</taxon>
        <taxon>Brassicaceae</taxon>
        <taxon>Camelineae</taxon>
        <taxon>Arabidopsis</taxon>
    </lineage>
</organism>
<dbReference type="Proteomes" id="UP000694240">
    <property type="component" value="Chromosome 7"/>
</dbReference>
<evidence type="ECO:0000313" key="4">
    <source>
        <dbReference type="EMBL" id="KAG7586504.1"/>
    </source>
</evidence>
<evidence type="ECO:0000256" key="2">
    <source>
        <dbReference type="ARBA" id="ARBA00023052"/>
    </source>
</evidence>
<evidence type="ECO:0000313" key="5">
    <source>
        <dbReference type="Proteomes" id="UP000694240"/>
    </source>
</evidence>
<keyword evidence="2" id="KW-0786">Thiamine pyrophosphate</keyword>
<keyword evidence="5" id="KW-1185">Reference proteome</keyword>
<evidence type="ECO:0000256" key="1">
    <source>
        <dbReference type="ARBA" id="ARBA00001964"/>
    </source>
</evidence>
<accession>A0A8T2BN82</accession>
<dbReference type="EMBL" id="JAEFBK010000007">
    <property type="protein sequence ID" value="KAG7586504.1"/>
    <property type="molecule type" value="Genomic_DNA"/>
</dbReference>
<dbReference type="GO" id="GO:0004739">
    <property type="term" value="F:pyruvate dehydrogenase (acetyl-transferring) activity"/>
    <property type="evidence" value="ECO:0007669"/>
    <property type="project" value="TreeGrafter"/>
</dbReference>
<comment type="cofactor">
    <cofactor evidence="1">
        <name>thiamine diphosphate</name>
        <dbReference type="ChEBI" id="CHEBI:58937"/>
    </cofactor>
</comment>
<reference evidence="4 5" key="1">
    <citation type="submission" date="2020-12" db="EMBL/GenBank/DDBJ databases">
        <title>Concerted genomic and epigenomic changes stabilize Arabidopsis allopolyploids.</title>
        <authorList>
            <person name="Chen Z."/>
        </authorList>
    </citation>
    <scope>NUCLEOTIDE SEQUENCE [LARGE SCALE GENOMIC DNA]</scope>
    <source>
        <strain evidence="4">Allo738</strain>
        <tissue evidence="4">Leaf</tissue>
    </source>
</reference>
<comment type="caution">
    <text evidence="4">The sequence shown here is derived from an EMBL/GenBank/DDBJ whole genome shotgun (WGS) entry which is preliminary data.</text>
</comment>
<dbReference type="InterPro" id="IPR050642">
    <property type="entry name" value="PDH_E1_Alpha_Subunit"/>
</dbReference>
<protein>
    <submittedName>
        <fullName evidence="4">Dehydrogenase E1 component</fullName>
    </submittedName>
</protein>
<evidence type="ECO:0000259" key="3">
    <source>
        <dbReference type="Pfam" id="PF00676"/>
    </source>
</evidence>
<dbReference type="PANTHER" id="PTHR11516">
    <property type="entry name" value="PYRUVATE DEHYDROGENASE E1 COMPONENT, ALPHA SUBUNIT BACTERIAL AND ORGANELLAR"/>
    <property type="match status" value="1"/>
</dbReference>
<feature type="domain" description="Dehydrogenase E1 component" evidence="3">
    <location>
        <begin position="40"/>
        <end position="88"/>
    </location>
</feature>